<evidence type="ECO:0000313" key="2">
    <source>
        <dbReference type="Proteomes" id="UP000008549"/>
    </source>
</evidence>
<accession>B6IKI1</accession>
<dbReference type="HOGENOM" id="CLU_3431053_0_0_1"/>
<sequence>MVGNAWKRGSWEEKEEKR</sequence>
<gene>
    <name evidence="1" type="ORF">CBG27520</name>
    <name evidence="1" type="ORF">CBG_27520</name>
</gene>
<dbReference type="Proteomes" id="UP000008549">
    <property type="component" value="Unassembled WGS sequence"/>
</dbReference>
<keyword evidence="2" id="KW-1185">Reference proteome</keyword>
<dbReference type="RefSeq" id="XP_045099970.1">
    <property type="nucleotide sequence ID" value="XM_045239112.1"/>
</dbReference>
<organism evidence="1 2">
    <name type="scientific">Caenorhabditis briggsae</name>
    <dbReference type="NCBI Taxonomy" id="6238"/>
    <lineage>
        <taxon>Eukaryota</taxon>
        <taxon>Metazoa</taxon>
        <taxon>Ecdysozoa</taxon>
        <taxon>Nematoda</taxon>
        <taxon>Chromadorea</taxon>
        <taxon>Rhabditida</taxon>
        <taxon>Rhabditina</taxon>
        <taxon>Rhabditomorpha</taxon>
        <taxon>Rhabditoidea</taxon>
        <taxon>Rhabditidae</taxon>
        <taxon>Peloderinae</taxon>
        <taxon>Caenorhabditis</taxon>
    </lineage>
</organism>
<reference evidence="1 2" key="1">
    <citation type="journal article" date="2003" name="PLoS Biol.">
        <title>The genome sequence of Caenorhabditis briggsae: a platform for comparative genomics.</title>
        <authorList>
            <person name="Stein L.D."/>
            <person name="Bao Z."/>
            <person name="Blasiar D."/>
            <person name="Blumenthal T."/>
            <person name="Brent M.R."/>
            <person name="Chen N."/>
            <person name="Chinwalla A."/>
            <person name="Clarke L."/>
            <person name="Clee C."/>
            <person name="Coghlan A."/>
            <person name="Coulson A."/>
            <person name="D'Eustachio P."/>
            <person name="Fitch D.H."/>
            <person name="Fulton L.A."/>
            <person name="Fulton R.E."/>
            <person name="Griffiths-Jones S."/>
            <person name="Harris T.W."/>
            <person name="Hillier L.W."/>
            <person name="Kamath R."/>
            <person name="Kuwabara P.E."/>
            <person name="Mardis E.R."/>
            <person name="Marra M.A."/>
            <person name="Miner T.L."/>
            <person name="Minx P."/>
            <person name="Mullikin J.C."/>
            <person name="Plumb R.W."/>
            <person name="Rogers J."/>
            <person name="Schein J.E."/>
            <person name="Sohrmann M."/>
            <person name="Spieth J."/>
            <person name="Stajich J.E."/>
            <person name="Wei C."/>
            <person name="Willey D."/>
            <person name="Wilson R.K."/>
            <person name="Durbin R."/>
            <person name="Waterston R.H."/>
        </authorList>
    </citation>
    <scope>NUCLEOTIDE SEQUENCE [LARGE SCALE GENOMIC DNA]</scope>
    <source>
        <strain evidence="1 2">AF16</strain>
    </source>
</reference>
<dbReference type="EMBL" id="HE600924">
    <property type="protein sequence ID" value="CAS00411.1"/>
    <property type="molecule type" value="Genomic_DNA"/>
</dbReference>
<protein>
    <submittedName>
        <fullName evidence="1">Protein CBG27520</fullName>
    </submittedName>
</protein>
<dbReference type="AlphaFoldDB" id="B6IKI1"/>
<dbReference type="CTD" id="68918971"/>
<dbReference type="GeneID" id="68918971"/>
<reference evidence="1 2" key="2">
    <citation type="journal article" date="2011" name="PLoS Genet.">
        <title>Caenorhabditis briggsae recombinant inbred line genotypes reveal inter-strain incompatibility and the evolution of recombination.</title>
        <authorList>
            <person name="Ross J.A."/>
            <person name="Koboldt D.C."/>
            <person name="Staisch J.E."/>
            <person name="Chamberlin H.M."/>
            <person name="Gupta B.P."/>
            <person name="Miller R.D."/>
            <person name="Baird S.E."/>
            <person name="Haag E.S."/>
        </authorList>
    </citation>
    <scope>NUCLEOTIDE SEQUENCE [LARGE SCALE GENOMIC DNA]</scope>
    <source>
        <strain evidence="1 2">AF16</strain>
    </source>
</reference>
<evidence type="ECO:0000313" key="1">
    <source>
        <dbReference type="EMBL" id="CAS00411.1"/>
    </source>
</evidence>
<proteinExistence type="predicted"/>
<dbReference type="InParanoid" id="B6IKI1"/>
<name>B6IKI1_CAEBR</name>
<dbReference type="KEGG" id="cbr:CBG_27520"/>